<dbReference type="Gene3D" id="1.10.3660.10">
    <property type="entry name" value="6-phosphogluconate dehydrogenase C-terminal like domain"/>
    <property type="match status" value="1"/>
</dbReference>
<dbReference type="InterPro" id="IPR046826">
    <property type="entry name" value="PDH_N"/>
</dbReference>
<dbReference type="Proteomes" id="UP001595710">
    <property type="component" value="Unassembled WGS sequence"/>
</dbReference>
<name>A0ABV7WSG4_9GAMM</name>
<dbReference type="InterPro" id="IPR050812">
    <property type="entry name" value="Preph/Arog_dehydrog"/>
</dbReference>
<evidence type="ECO:0000313" key="3">
    <source>
        <dbReference type="EMBL" id="MFC3702236.1"/>
    </source>
</evidence>
<feature type="domain" description="Prephenate/arogenate dehydrogenase" evidence="2">
    <location>
        <begin position="6"/>
        <end position="292"/>
    </location>
</feature>
<dbReference type="SUPFAM" id="SSF48179">
    <property type="entry name" value="6-phosphogluconate dehydrogenase C-terminal domain-like"/>
    <property type="match status" value="1"/>
</dbReference>
<dbReference type="SUPFAM" id="SSF51735">
    <property type="entry name" value="NAD(P)-binding Rossmann-fold domains"/>
    <property type="match status" value="1"/>
</dbReference>
<proteinExistence type="predicted"/>
<dbReference type="EMBL" id="JBHRYN010000012">
    <property type="protein sequence ID" value="MFC3702236.1"/>
    <property type="molecule type" value="Genomic_DNA"/>
</dbReference>
<organism evidence="3 4">
    <name type="scientific">Reinekea marina</name>
    <dbReference type="NCBI Taxonomy" id="1310421"/>
    <lineage>
        <taxon>Bacteria</taxon>
        <taxon>Pseudomonadati</taxon>
        <taxon>Pseudomonadota</taxon>
        <taxon>Gammaproteobacteria</taxon>
        <taxon>Oceanospirillales</taxon>
        <taxon>Saccharospirillaceae</taxon>
        <taxon>Reinekea</taxon>
    </lineage>
</organism>
<comment type="caution">
    <text evidence="3">The sequence shown here is derived from an EMBL/GenBank/DDBJ whole genome shotgun (WGS) entry which is preliminary data.</text>
</comment>
<dbReference type="RefSeq" id="WP_290281449.1">
    <property type="nucleotide sequence ID" value="NZ_JAUFQI010000001.1"/>
</dbReference>
<keyword evidence="4" id="KW-1185">Reference proteome</keyword>
<evidence type="ECO:0000256" key="1">
    <source>
        <dbReference type="ARBA" id="ARBA00023002"/>
    </source>
</evidence>
<reference evidence="4" key="1">
    <citation type="journal article" date="2019" name="Int. J. Syst. Evol. Microbiol.">
        <title>The Global Catalogue of Microorganisms (GCM) 10K type strain sequencing project: providing services to taxonomists for standard genome sequencing and annotation.</title>
        <authorList>
            <consortium name="The Broad Institute Genomics Platform"/>
            <consortium name="The Broad Institute Genome Sequencing Center for Infectious Disease"/>
            <person name="Wu L."/>
            <person name="Ma J."/>
        </authorList>
    </citation>
    <scope>NUCLEOTIDE SEQUENCE [LARGE SCALE GENOMIC DNA]</scope>
    <source>
        <strain evidence="4">CECT 8288</strain>
    </source>
</reference>
<dbReference type="InterPro" id="IPR036291">
    <property type="entry name" value="NAD(P)-bd_dom_sf"/>
</dbReference>
<dbReference type="InterPro" id="IPR008927">
    <property type="entry name" value="6-PGluconate_DH-like_C_sf"/>
</dbReference>
<dbReference type="PANTHER" id="PTHR21363">
    <property type="entry name" value="PREPHENATE DEHYDROGENASE"/>
    <property type="match status" value="1"/>
</dbReference>
<evidence type="ECO:0000313" key="4">
    <source>
        <dbReference type="Proteomes" id="UP001595710"/>
    </source>
</evidence>
<gene>
    <name evidence="3" type="ORF">ACFOND_11340</name>
</gene>
<keyword evidence="1" id="KW-0560">Oxidoreductase</keyword>
<dbReference type="PANTHER" id="PTHR21363:SF0">
    <property type="entry name" value="PREPHENATE DEHYDROGENASE [NADP(+)]"/>
    <property type="match status" value="1"/>
</dbReference>
<sequence>MSTSKPSVLIIGLGLIGASFGKALKATESARVLGADQQVEVPKIALDSGVIDEVVDQFSNLEQVDVIVLAVPVKAIGAVLKQIKHLIPRAKVLTDVGSVKGAVVKQVEAELGAIPSCFVPGHPIAGAEKSGVKAANPHLFEKHLHILTPLEQSSADAIALISKLWTAVGADVVTMPVDRHDEVLAATSHLPHLLAFSLVDTLARESDNREIFRYAAGGFRDFTRIAASDPTMWHDVFLTNQDATLKILRKFQSDLALLEQAIESSDGDVLKTVFHRSKSARDYFTQVLEQRENGVAFSAITDYTP</sequence>
<dbReference type="InterPro" id="IPR046825">
    <property type="entry name" value="PDH_C"/>
</dbReference>
<dbReference type="InterPro" id="IPR003099">
    <property type="entry name" value="Prephen_DH"/>
</dbReference>
<dbReference type="Pfam" id="PF02153">
    <property type="entry name" value="PDH_N"/>
    <property type="match status" value="1"/>
</dbReference>
<accession>A0ABV7WSG4</accession>
<protein>
    <submittedName>
        <fullName evidence="3">Prephenate dehydrogenase/arogenate dehydrogenase family protein</fullName>
    </submittedName>
</protein>
<dbReference type="PROSITE" id="PS51176">
    <property type="entry name" value="PDH_ADH"/>
    <property type="match status" value="1"/>
</dbReference>
<dbReference type="Gene3D" id="3.40.50.720">
    <property type="entry name" value="NAD(P)-binding Rossmann-like Domain"/>
    <property type="match status" value="1"/>
</dbReference>
<dbReference type="Pfam" id="PF20463">
    <property type="entry name" value="PDH_C"/>
    <property type="match status" value="1"/>
</dbReference>
<evidence type="ECO:0000259" key="2">
    <source>
        <dbReference type="PROSITE" id="PS51176"/>
    </source>
</evidence>